<sequence>MVPDGIVTTHQNVVSVSDDVLVRMPFGVWTTALVLTRVLEQDVLARYSHSSSIIGTHGVD</sequence>
<evidence type="ECO:0000313" key="2">
    <source>
        <dbReference type="Proteomes" id="UP000011713"/>
    </source>
</evidence>
<dbReference type="InParanoid" id="M4BA60"/>
<dbReference type="EnsemblProtists" id="HpaT803170">
    <property type="protein sequence ID" value="HpaP803170"/>
    <property type="gene ID" value="HpaG803170"/>
</dbReference>
<dbReference type="AlphaFoldDB" id="M4BA60"/>
<accession>M4BA60</accession>
<reference evidence="2" key="1">
    <citation type="journal article" date="2010" name="Science">
        <title>Signatures of adaptation to obligate biotrophy in the Hyaloperonospora arabidopsidis genome.</title>
        <authorList>
            <person name="Baxter L."/>
            <person name="Tripathy S."/>
            <person name="Ishaque N."/>
            <person name="Boot N."/>
            <person name="Cabral A."/>
            <person name="Kemen E."/>
            <person name="Thines M."/>
            <person name="Ah-Fong A."/>
            <person name="Anderson R."/>
            <person name="Badejoko W."/>
            <person name="Bittner-Eddy P."/>
            <person name="Boore J.L."/>
            <person name="Chibucos M.C."/>
            <person name="Coates M."/>
            <person name="Dehal P."/>
            <person name="Delehaunty K."/>
            <person name="Dong S."/>
            <person name="Downton P."/>
            <person name="Dumas B."/>
            <person name="Fabro G."/>
            <person name="Fronick C."/>
            <person name="Fuerstenberg S.I."/>
            <person name="Fulton L."/>
            <person name="Gaulin E."/>
            <person name="Govers F."/>
            <person name="Hughes L."/>
            <person name="Humphray S."/>
            <person name="Jiang R.H."/>
            <person name="Judelson H."/>
            <person name="Kamoun S."/>
            <person name="Kyung K."/>
            <person name="Meijer H."/>
            <person name="Minx P."/>
            <person name="Morris P."/>
            <person name="Nelson J."/>
            <person name="Phuntumart V."/>
            <person name="Qutob D."/>
            <person name="Rehmany A."/>
            <person name="Rougon-Cardoso A."/>
            <person name="Ryden P."/>
            <person name="Torto-Alalibo T."/>
            <person name="Studholme D."/>
            <person name="Wang Y."/>
            <person name="Win J."/>
            <person name="Wood J."/>
            <person name="Clifton S.W."/>
            <person name="Rogers J."/>
            <person name="Van den Ackerveken G."/>
            <person name="Jones J.D."/>
            <person name="McDowell J.M."/>
            <person name="Beynon J."/>
            <person name="Tyler B.M."/>
        </authorList>
    </citation>
    <scope>NUCLEOTIDE SEQUENCE [LARGE SCALE GENOMIC DNA]</scope>
    <source>
        <strain evidence="2">Emoy2</strain>
    </source>
</reference>
<dbReference type="Proteomes" id="UP000011713">
    <property type="component" value="Unassembled WGS sequence"/>
</dbReference>
<reference evidence="1" key="2">
    <citation type="submission" date="2015-06" db="UniProtKB">
        <authorList>
            <consortium name="EnsemblProtists"/>
        </authorList>
    </citation>
    <scope>IDENTIFICATION</scope>
    <source>
        <strain evidence="1">Emoy2</strain>
    </source>
</reference>
<evidence type="ECO:0000313" key="1">
    <source>
        <dbReference type="EnsemblProtists" id="HpaP803170"/>
    </source>
</evidence>
<protein>
    <submittedName>
        <fullName evidence="1">Uncharacterized protein</fullName>
    </submittedName>
</protein>
<organism evidence="1 2">
    <name type="scientific">Hyaloperonospora arabidopsidis (strain Emoy2)</name>
    <name type="common">Downy mildew agent</name>
    <name type="synonym">Peronospora arabidopsidis</name>
    <dbReference type="NCBI Taxonomy" id="559515"/>
    <lineage>
        <taxon>Eukaryota</taxon>
        <taxon>Sar</taxon>
        <taxon>Stramenopiles</taxon>
        <taxon>Oomycota</taxon>
        <taxon>Peronosporomycetes</taxon>
        <taxon>Peronosporales</taxon>
        <taxon>Peronosporaceae</taxon>
        <taxon>Hyaloperonospora</taxon>
    </lineage>
</organism>
<dbReference type="EMBL" id="JH598060">
    <property type="status" value="NOT_ANNOTATED_CDS"/>
    <property type="molecule type" value="Genomic_DNA"/>
</dbReference>
<keyword evidence="2" id="KW-1185">Reference proteome</keyword>
<dbReference type="HOGENOM" id="CLU_2946560_0_0_1"/>
<dbReference type="VEuPathDB" id="FungiDB:HpaG803170"/>
<proteinExistence type="predicted"/>
<name>M4BA60_HYAAE</name>